<dbReference type="Pfam" id="PF13813">
    <property type="entry name" value="MBOAT_2"/>
    <property type="match status" value="1"/>
</dbReference>
<dbReference type="GO" id="GO:0016740">
    <property type="term" value="F:transferase activity"/>
    <property type="evidence" value="ECO:0007669"/>
    <property type="project" value="UniProtKB-KW"/>
</dbReference>
<dbReference type="AlphaFoldDB" id="A0A1Y2EBV7"/>
<evidence type="ECO:0000256" key="1">
    <source>
        <dbReference type="ARBA" id="ARBA00004141"/>
    </source>
</evidence>
<keyword evidence="3" id="KW-1133">Transmembrane helix</keyword>
<keyword evidence="6" id="KW-0808">Transferase</keyword>
<dbReference type="Proteomes" id="UP000193689">
    <property type="component" value="Unassembled WGS sequence"/>
</dbReference>
<gene>
    <name evidence="6" type="ORF">BCR38DRAFT_323848</name>
</gene>
<feature type="non-terminal residue" evidence="6">
    <location>
        <position position="155"/>
    </location>
</feature>
<dbReference type="EMBL" id="MCFJ01000003">
    <property type="protein sequence ID" value="ORY69041.1"/>
    <property type="molecule type" value="Genomic_DNA"/>
</dbReference>
<dbReference type="InterPro" id="IPR032805">
    <property type="entry name" value="Wax_synthase_dom"/>
</dbReference>
<proteinExistence type="predicted"/>
<dbReference type="InParanoid" id="A0A1Y2EBV7"/>
<dbReference type="OrthoDB" id="1077582at2759"/>
<keyword evidence="2" id="KW-0812">Transmembrane</keyword>
<sequence>GLVVPLGTHALCLRAMMSIIWIWNTNALLKISHNLSAIFFVFVLQWDQPAEWPALFGSLAEAYSLRRFWGVFWHRLHVKPFEAYMPPFLRRYLEQEQGEGQWRILNSSLKALWIFLLSAGCHSLTDWVLIRKNTSRENFRFFLTNYVLCLAETVV</sequence>
<comment type="subcellular location">
    <subcellularLocation>
        <location evidence="1">Membrane</location>
        <topology evidence="1">Multi-pass membrane protein</topology>
    </subcellularLocation>
</comment>
<comment type="caution">
    <text evidence="6">The sequence shown here is derived from an EMBL/GenBank/DDBJ whole genome shotgun (WGS) entry which is preliminary data.</text>
</comment>
<evidence type="ECO:0000256" key="4">
    <source>
        <dbReference type="ARBA" id="ARBA00023136"/>
    </source>
</evidence>
<feature type="non-terminal residue" evidence="6">
    <location>
        <position position="1"/>
    </location>
</feature>
<evidence type="ECO:0000313" key="6">
    <source>
        <dbReference type="EMBL" id="ORY69041.1"/>
    </source>
</evidence>
<evidence type="ECO:0000313" key="7">
    <source>
        <dbReference type="Proteomes" id="UP000193689"/>
    </source>
</evidence>
<name>A0A1Y2EBV7_9PEZI</name>
<dbReference type="RefSeq" id="XP_040719328.1">
    <property type="nucleotide sequence ID" value="XM_040854793.1"/>
</dbReference>
<keyword evidence="7" id="KW-1185">Reference proteome</keyword>
<accession>A0A1Y2EBV7</accession>
<feature type="domain" description="Wax synthase" evidence="5">
    <location>
        <begin position="52"/>
        <end position="143"/>
    </location>
</feature>
<dbReference type="GO" id="GO:0016020">
    <property type="term" value="C:membrane"/>
    <property type="evidence" value="ECO:0007669"/>
    <property type="project" value="UniProtKB-SubCell"/>
</dbReference>
<reference evidence="6 7" key="1">
    <citation type="submission" date="2016-07" db="EMBL/GenBank/DDBJ databases">
        <title>Pervasive Adenine N6-methylation of Active Genes in Fungi.</title>
        <authorList>
            <consortium name="DOE Joint Genome Institute"/>
            <person name="Mondo S.J."/>
            <person name="Dannebaum R.O."/>
            <person name="Kuo R.C."/>
            <person name="Labutti K."/>
            <person name="Haridas S."/>
            <person name="Kuo A."/>
            <person name="Salamov A."/>
            <person name="Ahrendt S.R."/>
            <person name="Lipzen A."/>
            <person name="Sullivan W."/>
            <person name="Andreopoulos W.B."/>
            <person name="Clum A."/>
            <person name="Lindquist E."/>
            <person name="Daum C."/>
            <person name="Ramamoorthy G.K."/>
            <person name="Gryganskyi A."/>
            <person name="Culley D."/>
            <person name="Magnuson J.K."/>
            <person name="James T.Y."/>
            <person name="O'Malley M.A."/>
            <person name="Stajich J.E."/>
            <person name="Spatafora J.W."/>
            <person name="Visel A."/>
            <person name="Grigoriev I.V."/>
        </authorList>
    </citation>
    <scope>NUCLEOTIDE SEQUENCE [LARGE SCALE GENOMIC DNA]</scope>
    <source>
        <strain evidence="6 7">CBS 129021</strain>
    </source>
</reference>
<keyword evidence="4" id="KW-0472">Membrane</keyword>
<dbReference type="GeneID" id="63771005"/>
<evidence type="ECO:0000256" key="3">
    <source>
        <dbReference type="ARBA" id="ARBA00022989"/>
    </source>
</evidence>
<protein>
    <submittedName>
        <fullName evidence="6">Membrane bound O-acyl transferase family-domain-containing protein</fullName>
    </submittedName>
</protein>
<organism evidence="6 7">
    <name type="scientific">Pseudomassariella vexata</name>
    <dbReference type="NCBI Taxonomy" id="1141098"/>
    <lineage>
        <taxon>Eukaryota</taxon>
        <taxon>Fungi</taxon>
        <taxon>Dikarya</taxon>
        <taxon>Ascomycota</taxon>
        <taxon>Pezizomycotina</taxon>
        <taxon>Sordariomycetes</taxon>
        <taxon>Xylariomycetidae</taxon>
        <taxon>Amphisphaeriales</taxon>
        <taxon>Pseudomassariaceae</taxon>
        <taxon>Pseudomassariella</taxon>
    </lineage>
</organism>
<evidence type="ECO:0000259" key="5">
    <source>
        <dbReference type="Pfam" id="PF13813"/>
    </source>
</evidence>
<evidence type="ECO:0000256" key="2">
    <source>
        <dbReference type="ARBA" id="ARBA00022692"/>
    </source>
</evidence>